<gene>
    <name evidence="2" type="ORF">FHR34_000155</name>
</gene>
<organism evidence="2 3">
    <name type="scientific">Kitasatospora kifunensis</name>
    <name type="common">Streptomyces kifunensis</name>
    <dbReference type="NCBI Taxonomy" id="58351"/>
    <lineage>
        <taxon>Bacteria</taxon>
        <taxon>Bacillati</taxon>
        <taxon>Actinomycetota</taxon>
        <taxon>Actinomycetes</taxon>
        <taxon>Kitasatosporales</taxon>
        <taxon>Streptomycetaceae</taxon>
        <taxon>Kitasatospora</taxon>
    </lineage>
</organism>
<dbReference type="InterPro" id="IPR036388">
    <property type="entry name" value="WH-like_DNA-bd_sf"/>
</dbReference>
<dbReference type="InterPro" id="IPR036390">
    <property type="entry name" value="WH_DNA-bd_sf"/>
</dbReference>
<accession>A0A7W7VSH8</accession>
<reference evidence="2 3" key="1">
    <citation type="submission" date="2020-08" db="EMBL/GenBank/DDBJ databases">
        <title>Sequencing the genomes of 1000 actinobacteria strains.</title>
        <authorList>
            <person name="Klenk H.-P."/>
        </authorList>
    </citation>
    <scope>NUCLEOTIDE SEQUENCE [LARGE SCALE GENOMIC DNA]</scope>
    <source>
        <strain evidence="2 3">DSM 41654</strain>
    </source>
</reference>
<dbReference type="Pfam" id="PF00480">
    <property type="entry name" value="ROK"/>
    <property type="match status" value="1"/>
</dbReference>
<evidence type="ECO:0000313" key="2">
    <source>
        <dbReference type="EMBL" id="MBB4921162.1"/>
    </source>
</evidence>
<comment type="similarity">
    <text evidence="1">Belongs to the ROK (NagC/XylR) family.</text>
</comment>
<dbReference type="PANTHER" id="PTHR18964:SF173">
    <property type="entry name" value="GLUCOKINASE"/>
    <property type="match status" value="1"/>
</dbReference>
<dbReference type="SUPFAM" id="SSF53067">
    <property type="entry name" value="Actin-like ATPase domain"/>
    <property type="match status" value="1"/>
</dbReference>
<dbReference type="InterPro" id="IPR000600">
    <property type="entry name" value="ROK"/>
</dbReference>
<evidence type="ECO:0000313" key="3">
    <source>
        <dbReference type="Proteomes" id="UP000540506"/>
    </source>
</evidence>
<keyword evidence="2" id="KW-0418">Kinase</keyword>
<dbReference type="PANTHER" id="PTHR18964">
    <property type="entry name" value="ROK (REPRESSOR, ORF, KINASE) FAMILY"/>
    <property type="match status" value="1"/>
</dbReference>
<dbReference type="AlphaFoldDB" id="A0A7W7VSH8"/>
<dbReference type="Gene3D" id="3.30.420.40">
    <property type="match status" value="3"/>
</dbReference>
<dbReference type="Gene3D" id="1.10.10.10">
    <property type="entry name" value="Winged helix-like DNA-binding domain superfamily/Winged helix DNA-binding domain"/>
    <property type="match status" value="1"/>
</dbReference>
<evidence type="ECO:0000256" key="1">
    <source>
        <dbReference type="ARBA" id="ARBA00006479"/>
    </source>
</evidence>
<dbReference type="RefSeq" id="WP_184933538.1">
    <property type="nucleotide sequence ID" value="NZ_JACHJV010000001.1"/>
</dbReference>
<dbReference type="SUPFAM" id="SSF46785">
    <property type="entry name" value="Winged helix' DNA-binding domain"/>
    <property type="match status" value="1"/>
</dbReference>
<keyword evidence="2" id="KW-0808">Transferase</keyword>
<keyword evidence="3" id="KW-1185">Reference proteome</keyword>
<comment type="caution">
    <text evidence="2">The sequence shown here is derived from an EMBL/GenBank/DDBJ whole genome shotgun (WGS) entry which is preliminary data.</text>
</comment>
<dbReference type="InterPro" id="IPR043129">
    <property type="entry name" value="ATPase_NBD"/>
</dbReference>
<proteinExistence type="inferred from homology"/>
<dbReference type="Proteomes" id="UP000540506">
    <property type="component" value="Unassembled WGS sequence"/>
</dbReference>
<protein>
    <submittedName>
        <fullName evidence="2">Putative NBD/HSP70 family sugar kinase</fullName>
    </submittedName>
</protein>
<name>A0A7W7VSH8_KITKI</name>
<dbReference type="EMBL" id="JACHJV010000001">
    <property type="protein sequence ID" value="MBB4921162.1"/>
    <property type="molecule type" value="Genomic_DNA"/>
</dbReference>
<sequence>MNTPQAGTNLTGLRDHNTALVLGLLRAARQGSSRVELAAGTGLTPQAISKIVARLLATTLIEEDGRGASTGGKPRTLLRLRPDAGFAVGVELDRHATTVLLVDLSGETRCRTTVPAGLADAPPQDTVELIAATVREVAAAAPPGANVLGVGVGCRGPLDQATGVLHRPAGLSAWDRFPLRDALAARLDPWPVRLDKDANTAALACAAPGHTAYLHFSDGLGAGLLLDGAVYRGARTNAGEFGHQVIQLDGPACGCGARGCLEALCLAALATGDHRAAARLLAVGVANLVQLLDVDRVVLGGQVVFAAPELYLAELAGQLAARLPDREWQRVPVSLTPAGPAAVAIGAAELVLGPLFGRRT</sequence>
<dbReference type="GO" id="GO:0016301">
    <property type="term" value="F:kinase activity"/>
    <property type="evidence" value="ECO:0007669"/>
    <property type="project" value="UniProtKB-KW"/>
</dbReference>